<organism evidence="1 2">
    <name type="scientific">Parascaris equorum</name>
    <name type="common">Equine roundworm</name>
    <dbReference type="NCBI Taxonomy" id="6256"/>
    <lineage>
        <taxon>Eukaryota</taxon>
        <taxon>Metazoa</taxon>
        <taxon>Ecdysozoa</taxon>
        <taxon>Nematoda</taxon>
        <taxon>Chromadorea</taxon>
        <taxon>Rhabditida</taxon>
        <taxon>Spirurina</taxon>
        <taxon>Ascaridomorpha</taxon>
        <taxon>Ascaridoidea</taxon>
        <taxon>Ascarididae</taxon>
        <taxon>Parascaris</taxon>
    </lineage>
</organism>
<accession>A0A914RN15</accession>
<dbReference type="Proteomes" id="UP000887564">
    <property type="component" value="Unplaced"/>
</dbReference>
<name>A0A914RN15_PAREQ</name>
<dbReference type="WBParaSite" id="PEQ_0000328001-mRNA-1">
    <property type="protein sequence ID" value="PEQ_0000328001-mRNA-1"/>
    <property type="gene ID" value="PEQ_0000328001"/>
</dbReference>
<evidence type="ECO:0000313" key="2">
    <source>
        <dbReference type="WBParaSite" id="PEQ_0000328001-mRNA-1"/>
    </source>
</evidence>
<sequence>MVFITIETKIQEHSSVRFGRPAFEECQLPADPCTTHSMVNTSALSAETAIMQKNLANRKWKIIDTGSIWVLLVVLQLGFD</sequence>
<proteinExistence type="predicted"/>
<reference evidence="2" key="1">
    <citation type="submission" date="2022-11" db="UniProtKB">
        <authorList>
            <consortium name="WormBaseParasite"/>
        </authorList>
    </citation>
    <scope>IDENTIFICATION</scope>
</reference>
<evidence type="ECO:0000313" key="1">
    <source>
        <dbReference type="Proteomes" id="UP000887564"/>
    </source>
</evidence>
<protein>
    <submittedName>
        <fullName evidence="2">Uncharacterized protein</fullName>
    </submittedName>
</protein>
<keyword evidence="1" id="KW-1185">Reference proteome</keyword>
<dbReference type="AlphaFoldDB" id="A0A914RN15"/>